<organism evidence="2 3">
    <name type="scientific">Streptomyces prasinosporus</name>
    <dbReference type="NCBI Taxonomy" id="68256"/>
    <lineage>
        <taxon>Bacteria</taxon>
        <taxon>Bacillati</taxon>
        <taxon>Actinomycetota</taxon>
        <taxon>Actinomycetes</taxon>
        <taxon>Kitasatosporales</taxon>
        <taxon>Streptomycetaceae</taxon>
        <taxon>Streptomyces</taxon>
        <taxon>Streptomyces albogriseolus group</taxon>
    </lineage>
</organism>
<evidence type="ECO:0000313" key="3">
    <source>
        <dbReference type="Proteomes" id="UP001501455"/>
    </source>
</evidence>
<keyword evidence="3" id="KW-1185">Reference proteome</keyword>
<comment type="caution">
    <text evidence="2">The sequence shown here is derived from an EMBL/GenBank/DDBJ whole genome shotgun (WGS) entry which is preliminary data.</text>
</comment>
<feature type="region of interest" description="Disordered" evidence="1">
    <location>
        <begin position="15"/>
        <end position="34"/>
    </location>
</feature>
<reference evidence="3" key="1">
    <citation type="journal article" date="2019" name="Int. J. Syst. Evol. Microbiol.">
        <title>The Global Catalogue of Microorganisms (GCM) 10K type strain sequencing project: providing services to taxonomists for standard genome sequencing and annotation.</title>
        <authorList>
            <consortium name="The Broad Institute Genomics Platform"/>
            <consortium name="The Broad Institute Genome Sequencing Center for Infectious Disease"/>
            <person name="Wu L."/>
            <person name="Ma J."/>
        </authorList>
    </citation>
    <scope>NUCLEOTIDE SEQUENCE [LARGE SCALE GENOMIC DNA]</scope>
    <source>
        <strain evidence="3">JCM 4816</strain>
    </source>
</reference>
<evidence type="ECO:0000256" key="1">
    <source>
        <dbReference type="SAM" id="MobiDB-lite"/>
    </source>
</evidence>
<protein>
    <submittedName>
        <fullName evidence="2">Uncharacterized protein</fullName>
    </submittedName>
</protein>
<feature type="region of interest" description="Disordered" evidence="1">
    <location>
        <begin position="48"/>
        <end position="90"/>
    </location>
</feature>
<gene>
    <name evidence="2" type="ORF">GCM10019016_083830</name>
</gene>
<evidence type="ECO:0000313" key="2">
    <source>
        <dbReference type="EMBL" id="GAA3501276.1"/>
    </source>
</evidence>
<dbReference type="Proteomes" id="UP001501455">
    <property type="component" value="Unassembled WGS sequence"/>
</dbReference>
<accession>A0ABP6U0U3</accession>
<name>A0ABP6U0U3_9ACTN</name>
<sequence>MGMASFPPCCAFRRDVTERREAQRPVTPPLRAGEDVGDVHLHVCLHVHGTTDEEDRNTVPSGARAPVMTRGETVSGPPKGDLTRGPAQVR</sequence>
<dbReference type="EMBL" id="BAAAXF010000059">
    <property type="protein sequence ID" value="GAA3501276.1"/>
    <property type="molecule type" value="Genomic_DNA"/>
</dbReference>
<proteinExistence type="predicted"/>